<dbReference type="Proteomes" id="UP001153269">
    <property type="component" value="Unassembled WGS sequence"/>
</dbReference>
<keyword evidence="2" id="KW-1185">Reference proteome</keyword>
<reference evidence="1" key="1">
    <citation type="submission" date="2020-03" db="EMBL/GenBank/DDBJ databases">
        <authorList>
            <person name="Weist P."/>
        </authorList>
    </citation>
    <scope>NUCLEOTIDE SEQUENCE</scope>
</reference>
<sequence>MCPQQVHQDKVSPKCLQASGHSSTWLFVESEFTSSEHRDSLRLSVVVYYSGGILPSVTRRKEPDSAQCLIEPGRTLTDLHQGSWSILLATLEDVMVHGAEEQRLRVSWSLSGHVLKNNFCLDIVQKVTSNANMRDNTDVKDHVEPGRPLLRTCL</sequence>
<organism evidence="1 2">
    <name type="scientific">Pleuronectes platessa</name>
    <name type="common">European plaice</name>
    <dbReference type="NCBI Taxonomy" id="8262"/>
    <lineage>
        <taxon>Eukaryota</taxon>
        <taxon>Metazoa</taxon>
        <taxon>Chordata</taxon>
        <taxon>Craniata</taxon>
        <taxon>Vertebrata</taxon>
        <taxon>Euteleostomi</taxon>
        <taxon>Actinopterygii</taxon>
        <taxon>Neopterygii</taxon>
        <taxon>Teleostei</taxon>
        <taxon>Neoteleostei</taxon>
        <taxon>Acanthomorphata</taxon>
        <taxon>Carangaria</taxon>
        <taxon>Pleuronectiformes</taxon>
        <taxon>Pleuronectoidei</taxon>
        <taxon>Pleuronectidae</taxon>
        <taxon>Pleuronectes</taxon>
    </lineage>
</organism>
<dbReference type="EMBL" id="CADEAL010000015">
    <property type="protein sequence ID" value="CAB1412727.1"/>
    <property type="molecule type" value="Genomic_DNA"/>
</dbReference>
<dbReference type="AlphaFoldDB" id="A0A9N7Y532"/>
<accession>A0A9N7Y532</accession>
<proteinExistence type="predicted"/>
<protein>
    <submittedName>
        <fullName evidence="1">Uncharacterized protein</fullName>
    </submittedName>
</protein>
<name>A0A9N7Y532_PLEPL</name>
<evidence type="ECO:0000313" key="1">
    <source>
        <dbReference type="EMBL" id="CAB1412727.1"/>
    </source>
</evidence>
<comment type="caution">
    <text evidence="1">The sequence shown here is derived from an EMBL/GenBank/DDBJ whole genome shotgun (WGS) entry which is preliminary data.</text>
</comment>
<evidence type="ECO:0000313" key="2">
    <source>
        <dbReference type="Proteomes" id="UP001153269"/>
    </source>
</evidence>
<gene>
    <name evidence="1" type="ORF">PLEPLA_LOCUS421</name>
</gene>